<dbReference type="SUPFAM" id="SSF51735">
    <property type="entry name" value="NAD(P)-binding Rossmann-fold domains"/>
    <property type="match status" value="1"/>
</dbReference>
<dbReference type="InterPro" id="IPR055170">
    <property type="entry name" value="GFO_IDH_MocA-like_dom"/>
</dbReference>
<dbReference type="InterPro" id="IPR036291">
    <property type="entry name" value="NAD(P)-bd_dom_sf"/>
</dbReference>
<evidence type="ECO:0000259" key="2">
    <source>
        <dbReference type="Pfam" id="PF22725"/>
    </source>
</evidence>
<dbReference type="Proteomes" id="UP001501734">
    <property type="component" value="Unassembled WGS sequence"/>
</dbReference>
<protein>
    <recommendedName>
        <fullName evidence="5">Gfo/Idh/MocA family oxidoreductase</fullName>
    </recommendedName>
</protein>
<name>A0ABP7W5P9_9BACI</name>
<dbReference type="RefSeq" id="WP_344914021.1">
    <property type="nucleotide sequence ID" value="NZ_BAABDL010000152.1"/>
</dbReference>
<dbReference type="SUPFAM" id="SSF55347">
    <property type="entry name" value="Glyceraldehyde-3-phosphate dehydrogenase-like, C-terminal domain"/>
    <property type="match status" value="1"/>
</dbReference>
<dbReference type="EMBL" id="BAABDL010000152">
    <property type="protein sequence ID" value="GAA4080545.1"/>
    <property type="molecule type" value="Genomic_DNA"/>
</dbReference>
<proteinExistence type="predicted"/>
<dbReference type="Pfam" id="PF22725">
    <property type="entry name" value="GFO_IDH_MocA_C3"/>
    <property type="match status" value="1"/>
</dbReference>
<evidence type="ECO:0000259" key="1">
    <source>
        <dbReference type="Pfam" id="PF01408"/>
    </source>
</evidence>
<accession>A0ABP7W5P9</accession>
<evidence type="ECO:0008006" key="5">
    <source>
        <dbReference type="Google" id="ProtNLM"/>
    </source>
</evidence>
<reference evidence="4" key="1">
    <citation type="journal article" date="2019" name="Int. J. Syst. Evol. Microbiol.">
        <title>The Global Catalogue of Microorganisms (GCM) 10K type strain sequencing project: providing services to taxonomists for standard genome sequencing and annotation.</title>
        <authorList>
            <consortium name="The Broad Institute Genomics Platform"/>
            <consortium name="The Broad Institute Genome Sequencing Center for Infectious Disease"/>
            <person name="Wu L."/>
            <person name="Ma J."/>
        </authorList>
    </citation>
    <scope>NUCLEOTIDE SEQUENCE [LARGE SCALE GENOMIC DNA]</scope>
    <source>
        <strain evidence="4">JCM 17250</strain>
    </source>
</reference>
<dbReference type="InterPro" id="IPR052515">
    <property type="entry name" value="Gfo/Idh/MocA_Oxidoreductase"/>
</dbReference>
<dbReference type="Gene3D" id="3.40.50.720">
    <property type="entry name" value="NAD(P)-binding Rossmann-like Domain"/>
    <property type="match status" value="1"/>
</dbReference>
<dbReference type="PANTHER" id="PTHR43249:SF1">
    <property type="entry name" value="D-GLUCOSIDE 3-DEHYDROGENASE"/>
    <property type="match status" value="1"/>
</dbReference>
<organism evidence="3 4">
    <name type="scientific">Amphibacillus indicireducens</name>
    <dbReference type="NCBI Taxonomy" id="1076330"/>
    <lineage>
        <taxon>Bacteria</taxon>
        <taxon>Bacillati</taxon>
        <taxon>Bacillota</taxon>
        <taxon>Bacilli</taxon>
        <taxon>Bacillales</taxon>
        <taxon>Bacillaceae</taxon>
        <taxon>Amphibacillus</taxon>
    </lineage>
</organism>
<feature type="domain" description="Gfo/Idh/MocA-like oxidoreductase N-terminal" evidence="1">
    <location>
        <begin position="4"/>
        <end position="123"/>
    </location>
</feature>
<keyword evidence="4" id="KW-1185">Reference proteome</keyword>
<evidence type="ECO:0000313" key="3">
    <source>
        <dbReference type="EMBL" id="GAA4080545.1"/>
    </source>
</evidence>
<gene>
    <name evidence="3" type="ORF">GCM10022410_25490</name>
</gene>
<sequence>MDIIKVGIIGCGWFGNVHLDNLLKIDGVEVTALTSSNIVKLKKTGEKAPKANLYSNHKEMYEKENLDAVFICVPPDSHGDAEILAAQKGIHMYVEKPIEVSVQKAKTIEAEIKKAGVISSVGYQERYNEEMNKIKAYLSNKKVGLVTARWLGGIPGAPWWRRKERSGGQIVEQSTHLFDTLRYLFGEAESVFCLGRKGLVENIPDYNLEDYSVATISFKSGVLATVETACYLDDIKHFNGAGFRIVCEDEVIECDWNNEFRYITNDSIRKVSVTESSHLKAVEEFINSVRTGDSHGIKSTYSDAVKTFELTMASNESIKSQSPQQV</sequence>
<feature type="domain" description="GFO/IDH/MocA-like oxidoreductase" evidence="2">
    <location>
        <begin position="145"/>
        <end position="248"/>
    </location>
</feature>
<dbReference type="InterPro" id="IPR000683">
    <property type="entry name" value="Gfo/Idh/MocA-like_OxRdtase_N"/>
</dbReference>
<comment type="caution">
    <text evidence="3">The sequence shown here is derived from an EMBL/GenBank/DDBJ whole genome shotgun (WGS) entry which is preliminary data.</text>
</comment>
<dbReference type="Gene3D" id="3.30.360.10">
    <property type="entry name" value="Dihydrodipicolinate Reductase, domain 2"/>
    <property type="match status" value="1"/>
</dbReference>
<dbReference type="PANTHER" id="PTHR43249">
    <property type="entry name" value="UDP-N-ACETYL-2-AMINO-2-DEOXY-D-GLUCURONATE OXIDASE"/>
    <property type="match status" value="1"/>
</dbReference>
<evidence type="ECO:0000313" key="4">
    <source>
        <dbReference type="Proteomes" id="UP001501734"/>
    </source>
</evidence>
<dbReference type="Pfam" id="PF01408">
    <property type="entry name" value="GFO_IDH_MocA"/>
    <property type="match status" value="1"/>
</dbReference>